<dbReference type="Pfam" id="PF13380">
    <property type="entry name" value="CoA_binding_2"/>
    <property type="match status" value="1"/>
</dbReference>
<feature type="region of interest" description="Disordered" evidence="5">
    <location>
        <begin position="945"/>
        <end position="965"/>
    </location>
</feature>
<dbReference type="InterPro" id="IPR013815">
    <property type="entry name" value="ATP_grasp_subdomain_1"/>
</dbReference>
<feature type="domain" description="N-acetyltransferase" evidence="7">
    <location>
        <begin position="779"/>
        <end position="941"/>
    </location>
</feature>
<dbReference type="Gene3D" id="3.30.1490.20">
    <property type="entry name" value="ATP-grasp fold, A domain"/>
    <property type="match status" value="1"/>
</dbReference>
<evidence type="ECO:0000256" key="2">
    <source>
        <dbReference type="ARBA" id="ARBA00022741"/>
    </source>
</evidence>
<evidence type="ECO:0000256" key="3">
    <source>
        <dbReference type="ARBA" id="ARBA00022840"/>
    </source>
</evidence>
<keyword evidence="9" id="KW-1185">Reference proteome</keyword>
<dbReference type="Gene3D" id="3.40.630.30">
    <property type="match status" value="1"/>
</dbReference>
<dbReference type="SUPFAM" id="SSF55729">
    <property type="entry name" value="Acyl-CoA N-acyltransferases (Nat)"/>
    <property type="match status" value="1"/>
</dbReference>
<dbReference type="Proteomes" id="UP000238218">
    <property type="component" value="Unassembled WGS sequence"/>
</dbReference>
<dbReference type="EMBL" id="PVWP01000010">
    <property type="protein sequence ID" value="PSB36386.1"/>
    <property type="molecule type" value="Genomic_DNA"/>
</dbReference>
<dbReference type="InterPro" id="IPR016102">
    <property type="entry name" value="Succinyl-CoA_synth-like"/>
</dbReference>
<dbReference type="Pfam" id="PF13549">
    <property type="entry name" value="ATP-grasp_5"/>
    <property type="match status" value="1"/>
</dbReference>
<dbReference type="PANTHER" id="PTHR43334:SF1">
    <property type="entry name" value="3-HYDROXYPROPIONATE--COA LIGASE [ADP-FORMING]"/>
    <property type="match status" value="1"/>
</dbReference>
<evidence type="ECO:0000256" key="4">
    <source>
        <dbReference type="PROSITE-ProRule" id="PRU00409"/>
    </source>
</evidence>
<name>A0ABX5F4R4_9CHRO</name>
<keyword evidence="3 4" id="KW-0067">ATP-binding</keyword>
<dbReference type="Pfam" id="PF13302">
    <property type="entry name" value="Acetyltransf_3"/>
    <property type="match status" value="1"/>
</dbReference>
<organism evidence="8 9">
    <name type="scientific">Aphanothece cf. minutissima CCALA 015</name>
    <dbReference type="NCBI Taxonomy" id="2107695"/>
    <lineage>
        <taxon>Bacteria</taxon>
        <taxon>Bacillati</taxon>
        <taxon>Cyanobacteriota</taxon>
        <taxon>Cyanophyceae</taxon>
        <taxon>Oscillatoriophycideae</taxon>
        <taxon>Chroococcales</taxon>
        <taxon>Aphanothecaceae</taxon>
        <taxon>Aphanothece</taxon>
    </lineage>
</organism>
<dbReference type="PROSITE" id="PS51186">
    <property type="entry name" value="GNAT"/>
    <property type="match status" value="1"/>
</dbReference>
<comment type="caution">
    <text evidence="8">The sequence shown here is derived from an EMBL/GenBank/DDBJ whole genome shotgun (WGS) entry which is preliminary data.</text>
</comment>
<dbReference type="PANTHER" id="PTHR43334">
    <property type="entry name" value="ACETATE--COA LIGASE [ADP-FORMING]"/>
    <property type="match status" value="1"/>
</dbReference>
<dbReference type="PROSITE" id="PS50975">
    <property type="entry name" value="ATP_GRASP"/>
    <property type="match status" value="1"/>
</dbReference>
<dbReference type="InterPro" id="IPR003781">
    <property type="entry name" value="CoA-bd"/>
</dbReference>
<accession>A0ABX5F4R4</accession>
<dbReference type="Pfam" id="PF13607">
    <property type="entry name" value="Succ_CoA_lig"/>
    <property type="match status" value="1"/>
</dbReference>
<evidence type="ECO:0000259" key="7">
    <source>
        <dbReference type="PROSITE" id="PS51186"/>
    </source>
</evidence>
<dbReference type="SMART" id="SM00881">
    <property type="entry name" value="CoA_binding"/>
    <property type="match status" value="1"/>
</dbReference>
<dbReference type="SUPFAM" id="SSF56059">
    <property type="entry name" value="Glutathione synthetase ATP-binding domain-like"/>
    <property type="match status" value="1"/>
</dbReference>
<evidence type="ECO:0000313" key="9">
    <source>
        <dbReference type="Proteomes" id="UP000238218"/>
    </source>
</evidence>
<feature type="compositionally biased region" description="Low complexity" evidence="5">
    <location>
        <begin position="951"/>
        <end position="965"/>
    </location>
</feature>
<evidence type="ECO:0000256" key="5">
    <source>
        <dbReference type="SAM" id="MobiDB-lite"/>
    </source>
</evidence>
<dbReference type="Gene3D" id="3.40.50.261">
    <property type="entry name" value="Succinyl-CoA synthetase domains"/>
    <property type="match status" value="2"/>
</dbReference>
<keyword evidence="2 4" id="KW-0547">Nucleotide-binding</keyword>
<dbReference type="Gene3D" id="3.40.50.720">
    <property type="entry name" value="NAD(P)-binding Rossmann-like Domain"/>
    <property type="match status" value="1"/>
</dbReference>
<sequence>MSALASAGGDGASDRAYDILRSQHQPLAALFSPRSVAVIGASDRPGSVGRGVLWNLISHPFGGTVYPVNPKRSSVLGIRAYATVAEVPEAVDLAVIATPAATVPALIEACAAAGVKGVIVLSAGFREIGAAGIALEARIRDGLRRSGMRLVGPNCLGLMNPRTGLNATFAGTFARPGHVGFLSQSGAICTAVLDWSLQENVGFSAFVSMGSMLDVDWGDLITYLGDDPQTHSIVIYMESIGDPRSFLSAAREVALTKPIVVIKAGRTAEAAQAAASHTGALTGSDAVLDAAFRRCGVLRVDSIADLFDLAEVLSKQRRRPLGPRLTILTNAGGPGVLATDALVRHGGALARLPEATLTALDAVLPEHWSRANPIDILGDADPERYGRAIRLALENPDSDGLLVVLTPQAMTDPTATAERLVALAATTTKPLLASWMGGRDVEPGERLLNAAGIATYRYPDAAVRLFDAMWRYSDNLRALYETPALVPEMEPAATTDAAVAAGADEPHVDRRRVEELLGAVKAEGRTLLNEWEAKQVLTAYGIPTLPTHMALSAEAASAAAEAMGYPVVVKLLSAELTHKSDVGGVQLNLPDGEAVARAYRTMERAIVARHGASAFGGVTVQPMLDLTGTYELIVGSSIDPQFGPVILFGTGGLLVEVFQDSAVALPPLNTTLARRLMERTRIYAALQGVRGRPPVDLAALERLLVRLSRLVLEHPAILELDINPLRVAPGGGDGALVALDARVLLQASSGASCFTPRPAIRPYPSAYVRDWRLPDGSPVTLRPIRPEDEPLVVAFHRTLSEQSVYFRYFHLMTLGHRIAHERLTRICFTDYDREMALVAERAGENGAAAELLGVGRLSRIHDENAAEFAMLIADPWQRQGLGTALLGLLLEIGRSEGLERISAEILHENRGMQHVCQKLGFQLRPTAECVHAEISLLEPAAVAPERTGTVPPAGAAARPAADPPA</sequence>
<dbReference type="InterPro" id="IPR032875">
    <property type="entry name" value="Succ_CoA_lig_flav_dom"/>
</dbReference>
<protein>
    <submittedName>
        <fullName evidence="8">Acetyl CoA synthetase subunit alpha</fullName>
    </submittedName>
</protein>
<dbReference type="InterPro" id="IPR000182">
    <property type="entry name" value="GNAT_dom"/>
</dbReference>
<dbReference type="SUPFAM" id="SSF51735">
    <property type="entry name" value="NAD(P)-binding Rossmann-fold domains"/>
    <property type="match status" value="1"/>
</dbReference>
<dbReference type="Pfam" id="PF19045">
    <property type="entry name" value="Ligase_CoA_2"/>
    <property type="match status" value="1"/>
</dbReference>
<dbReference type="InterPro" id="IPR043938">
    <property type="entry name" value="Ligase_CoA_dom"/>
</dbReference>
<dbReference type="Gene3D" id="3.30.470.20">
    <property type="entry name" value="ATP-grasp fold, B domain"/>
    <property type="match status" value="1"/>
</dbReference>
<dbReference type="SUPFAM" id="SSF52210">
    <property type="entry name" value="Succinyl-CoA synthetase domains"/>
    <property type="match status" value="2"/>
</dbReference>
<evidence type="ECO:0000259" key="6">
    <source>
        <dbReference type="PROSITE" id="PS50975"/>
    </source>
</evidence>
<dbReference type="InterPro" id="IPR011761">
    <property type="entry name" value="ATP-grasp"/>
</dbReference>
<gene>
    <name evidence="8" type="ORF">C7B81_14165</name>
</gene>
<evidence type="ECO:0000256" key="1">
    <source>
        <dbReference type="ARBA" id="ARBA00022598"/>
    </source>
</evidence>
<reference evidence="8 9" key="1">
    <citation type="submission" date="2018-03" db="EMBL/GenBank/DDBJ databases">
        <title>The ancient ancestry and fast evolution of plastids.</title>
        <authorList>
            <person name="Moore K.R."/>
            <person name="Magnabosco C."/>
            <person name="Momper L."/>
            <person name="Gold D.A."/>
            <person name="Bosak T."/>
            <person name="Fournier G.P."/>
        </authorList>
    </citation>
    <scope>NUCLEOTIDE SEQUENCE [LARGE SCALE GENOMIC DNA]</scope>
    <source>
        <strain evidence="8 9">CCALA 015</strain>
    </source>
</reference>
<keyword evidence="1" id="KW-0436">Ligase</keyword>
<proteinExistence type="predicted"/>
<evidence type="ECO:0000313" key="8">
    <source>
        <dbReference type="EMBL" id="PSB36386.1"/>
    </source>
</evidence>
<dbReference type="InterPro" id="IPR016181">
    <property type="entry name" value="Acyl_CoA_acyltransferase"/>
</dbReference>
<dbReference type="InterPro" id="IPR051538">
    <property type="entry name" value="Acyl-CoA_Synth/Transferase"/>
</dbReference>
<dbReference type="RefSeq" id="WP_106222691.1">
    <property type="nucleotide sequence ID" value="NZ_PVWP01000010.1"/>
</dbReference>
<feature type="domain" description="ATP-grasp" evidence="6">
    <location>
        <begin position="534"/>
        <end position="570"/>
    </location>
</feature>
<dbReference type="InterPro" id="IPR036291">
    <property type="entry name" value="NAD(P)-bd_dom_sf"/>
</dbReference>